<proteinExistence type="predicted"/>
<name>A0A0A9C6E1_ARUDO</name>
<reference evidence="2" key="1">
    <citation type="submission" date="2014-09" db="EMBL/GenBank/DDBJ databases">
        <authorList>
            <person name="Magalhaes I.L.F."/>
            <person name="Oliveira U."/>
            <person name="Santos F.R."/>
            <person name="Vidigal T.H.D.A."/>
            <person name="Brescovit A.D."/>
            <person name="Santos A.J."/>
        </authorList>
    </citation>
    <scope>NUCLEOTIDE SEQUENCE</scope>
    <source>
        <tissue evidence="2">Shoot tissue taken approximately 20 cm above the soil surface</tissue>
    </source>
</reference>
<dbReference type="AlphaFoldDB" id="A0A0A9C6E1"/>
<organism evidence="2">
    <name type="scientific">Arundo donax</name>
    <name type="common">Giant reed</name>
    <name type="synonym">Donax arundinaceus</name>
    <dbReference type="NCBI Taxonomy" id="35708"/>
    <lineage>
        <taxon>Eukaryota</taxon>
        <taxon>Viridiplantae</taxon>
        <taxon>Streptophyta</taxon>
        <taxon>Embryophyta</taxon>
        <taxon>Tracheophyta</taxon>
        <taxon>Spermatophyta</taxon>
        <taxon>Magnoliopsida</taxon>
        <taxon>Liliopsida</taxon>
        <taxon>Poales</taxon>
        <taxon>Poaceae</taxon>
        <taxon>PACMAD clade</taxon>
        <taxon>Arundinoideae</taxon>
        <taxon>Arundineae</taxon>
        <taxon>Arundo</taxon>
    </lineage>
</organism>
<protein>
    <submittedName>
        <fullName evidence="2">Uncharacterized protein</fullName>
    </submittedName>
</protein>
<sequence>MMRSSAAASSRTHLPADDHQGQRHHGTSHWRARATESRVAPSRGPIMVL</sequence>
<evidence type="ECO:0000256" key="1">
    <source>
        <dbReference type="SAM" id="MobiDB-lite"/>
    </source>
</evidence>
<dbReference type="EMBL" id="GBRH01226011">
    <property type="protein sequence ID" value="JAD71884.1"/>
    <property type="molecule type" value="Transcribed_RNA"/>
</dbReference>
<feature type="region of interest" description="Disordered" evidence="1">
    <location>
        <begin position="1"/>
        <end position="49"/>
    </location>
</feature>
<feature type="compositionally biased region" description="Low complexity" evidence="1">
    <location>
        <begin position="1"/>
        <end position="10"/>
    </location>
</feature>
<feature type="compositionally biased region" description="Basic residues" evidence="1">
    <location>
        <begin position="22"/>
        <end position="32"/>
    </location>
</feature>
<accession>A0A0A9C6E1</accession>
<evidence type="ECO:0000313" key="2">
    <source>
        <dbReference type="EMBL" id="JAD71884.1"/>
    </source>
</evidence>
<reference evidence="2" key="2">
    <citation type="journal article" date="2015" name="Data Brief">
        <title>Shoot transcriptome of the giant reed, Arundo donax.</title>
        <authorList>
            <person name="Barrero R.A."/>
            <person name="Guerrero F.D."/>
            <person name="Moolhuijzen P."/>
            <person name="Goolsby J.A."/>
            <person name="Tidwell J."/>
            <person name="Bellgard S.E."/>
            <person name="Bellgard M.I."/>
        </authorList>
    </citation>
    <scope>NUCLEOTIDE SEQUENCE</scope>
    <source>
        <tissue evidence="2">Shoot tissue taken approximately 20 cm above the soil surface</tissue>
    </source>
</reference>